<dbReference type="PATRIC" id="fig|1806891.3.peg.140"/>
<name>A0A1A9HUD1_9CHLA</name>
<dbReference type="RefSeq" id="WP_066481379.1">
    <property type="nucleotide sequence ID" value="NZ_CP014639.1"/>
</dbReference>
<dbReference type="Proteomes" id="UP000078162">
    <property type="component" value="Chromosome"/>
</dbReference>
<reference evidence="3" key="1">
    <citation type="submission" date="2016-03" db="EMBL/GenBank/DDBJ databases">
        <title>Culture-independent genomics supports pathogen discovery for uncultivable bacteria within the genus Chlamydia.</title>
        <authorList>
            <person name="Taylor-Brown A."/>
            <person name="Bachmann N.L."/>
            <person name="Borel N."/>
            <person name="Polkinghorne A."/>
        </authorList>
    </citation>
    <scope>NUCLEOTIDE SEQUENCE [LARGE SCALE GENOMIC DNA]</scope>
    <source>
        <strain evidence="3">2742-308</strain>
    </source>
</reference>
<dbReference type="Gene3D" id="3.40.50.10090">
    <property type="match status" value="1"/>
</dbReference>
<dbReference type="Pfam" id="PF02602">
    <property type="entry name" value="HEM4"/>
    <property type="match status" value="1"/>
</dbReference>
<dbReference type="STRING" id="1806891.Cs308_0146"/>
<keyword evidence="3" id="KW-1185">Reference proteome</keyword>
<accession>A0A1A9HUD1</accession>
<dbReference type="GO" id="GO:0004852">
    <property type="term" value="F:uroporphyrinogen-III synthase activity"/>
    <property type="evidence" value="ECO:0007669"/>
    <property type="project" value="InterPro"/>
</dbReference>
<protein>
    <recommendedName>
        <fullName evidence="1">Tetrapyrrole biosynthesis uroporphyrinogen III synthase domain-containing protein</fullName>
    </recommendedName>
</protein>
<feature type="domain" description="Tetrapyrrole biosynthesis uroporphyrinogen III synthase" evidence="1">
    <location>
        <begin position="14"/>
        <end position="201"/>
    </location>
</feature>
<dbReference type="InterPro" id="IPR003754">
    <property type="entry name" value="4pyrrol_synth_uPrphyn_synth"/>
</dbReference>
<sequence>MTLYLGLNRHTAQKYRAHFLPILTLVPYAQGTPFQKNAVRYFPQTTHVILTSPSSTTLFLSRMLRIVSKHFLNKKHYLCLGKATRQRLFSFLPKAQQSTAEQEVGEGLFPLIQALSTSSRILYPHSRLARPVIKDFLYQESKDFFAYPHYTVQPRHLKRSLFFPYEKIIFTSPSTVRAYAKIFPDLPHQTYWFQGPHTFQEFQTTYYSLTRPILNNTISVTKNALSFKILHFHQSSFEAQW</sequence>
<dbReference type="SUPFAM" id="SSF69618">
    <property type="entry name" value="HemD-like"/>
    <property type="match status" value="1"/>
</dbReference>
<evidence type="ECO:0000313" key="3">
    <source>
        <dbReference type="Proteomes" id="UP000078162"/>
    </source>
</evidence>
<dbReference type="InterPro" id="IPR036108">
    <property type="entry name" value="4pyrrol_syn_uPrphyn_synt_sf"/>
</dbReference>
<evidence type="ECO:0000313" key="2">
    <source>
        <dbReference type="EMBL" id="ANH78317.1"/>
    </source>
</evidence>
<dbReference type="GO" id="GO:0033014">
    <property type="term" value="P:tetrapyrrole biosynthetic process"/>
    <property type="evidence" value="ECO:0007669"/>
    <property type="project" value="InterPro"/>
</dbReference>
<dbReference type="AlphaFoldDB" id="A0A1A9HUD1"/>
<evidence type="ECO:0000259" key="1">
    <source>
        <dbReference type="Pfam" id="PF02602"/>
    </source>
</evidence>
<dbReference type="OrthoDB" id="21594at2"/>
<dbReference type="KEGG" id="csaz:Cs308_0146"/>
<dbReference type="CDD" id="cd06578">
    <property type="entry name" value="HemD"/>
    <property type="match status" value="1"/>
</dbReference>
<organism evidence="2 3">
    <name type="scientific">Candidatus Chlamydia sanziniae</name>
    <dbReference type="NCBI Taxonomy" id="1806891"/>
    <lineage>
        <taxon>Bacteria</taxon>
        <taxon>Pseudomonadati</taxon>
        <taxon>Chlamydiota</taxon>
        <taxon>Chlamydiia</taxon>
        <taxon>Chlamydiales</taxon>
        <taxon>Chlamydiaceae</taxon>
        <taxon>Chlamydia/Chlamydophila group</taxon>
        <taxon>Chlamydia</taxon>
    </lineage>
</organism>
<gene>
    <name evidence="2" type="ORF">Cs308_0146</name>
</gene>
<dbReference type="EMBL" id="CP014639">
    <property type="protein sequence ID" value="ANH78317.1"/>
    <property type="molecule type" value="Genomic_DNA"/>
</dbReference>
<proteinExistence type="predicted"/>